<feature type="domain" description="Tetrapyrrole methylase" evidence="7">
    <location>
        <begin position="279"/>
        <end position="491"/>
    </location>
</feature>
<dbReference type="EC" id="2.1.1.130" evidence="8"/>
<comment type="caution">
    <text evidence="8">The sequence shown here is derived from an EMBL/GenBank/DDBJ whole genome shotgun (WGS) entry which is preliminary data.</text>
</comment>
<dbReference type="GO" id="GO:0030788">
    <property type="term" value="F:precorrin-2 C20-methyltransferase activity"/>
    <property type="evidence" value="ECO:0007669"/>
    <property type="project" value="UniProtKB-EC"/>
</dbReference>
<proteinExistence type="inferred from homology"/>
<dbReference type="CDD" id="cd11646">
    <property type="entry name" value="Precorrin_3B_C17_MT"/>
    <property type="match status" value="1"/>
</dbReference>
<reference evidence="8 9" key="1">
    <citation type="submission" date="2020-07" db="EMBL/GenBank/DDBJ databases">
        <title>Sequencing the genomes of 1000 actinobacteria strains.</title>
        <authorList>
            <person name="Klenk H.-P."/>
        </authorList>
    </citation>
    <scope>NUCLEOTIDE SEQUENCE [LARGE SCALE GENOMIC DNA]</scope>
    <source>
        <strain evidence="8 9">DSM 24723</strain>
    </source>
</reference>
<keyword evidence="6" id="KW-0949">S-adenosyl-L-methionine</keyword>
<dbReference type="InterPro" id="IPR035996">
    <property type="entry name" value="4pyrrol_Methylase_sf"/>
</dbReference>
<evidence type="ECO:0000313" key="9">
    <source>
        <dbReference type="Proteomes" id="UP000592181"/>
    </source>
</evidence>
<dbReference type="AlphaFoldDB" id="A0A852X5D3"/>
<organism evidence="8 9">
    <name type="scientific">Janibacter alkaliphilus</name>
    <dbReference type="NCBI Taxonomy" id="1069963"/>
    <lineage>
        <taxon>Bacteria</taxon>
        <taxon>Bacillati</taxon>
        <taxon>Actinomycetota</taxon>
        <taxon>Actinomycetes</taxon>
        <taxon>Micrococcales</taxon>
        <taxon>Intrasporangiaceae</taxon>
        <taxon>Janibacter</taxon>
    </lineage>
</organism>
<dbReference type="InterPro" id="IPR006364">
    <property type="entry name" value="CobI/CbiL/CobIJ_dom"/>
</dbReference>
<keyword evidence="4 8" id="KW-0489">Methyltransferase</keyword>
<dbReference type="NCBIfam" id="TIGR01467">
    <property type="entry name" value="cobI_cbiL"/>
    <property type="match status" value="1"/>
</dbReference>
<keyword evidence="3" id="KW-0169">Cobalamin biosynthesis</keyword>
<dbReference type="SUPFAM" id="SSF53790">
    <property type="entry name" value="Tetrapyrrole methylase"/>
    <property type="match status" value="2"/>
</dbReference>
<dbReference type="InterPro" id="IPR014776">
    <property type="entry name" value="4pyrrole_Mease_sub2"/>
</dbReference>
<dbReference type="PANTHER" id="PTHR47036:SF1">
    <property type="entry name" value="COBALT-FACTOR III C(17)-METHYLTRANSFERASE-RELATED"/>
    <property type="match status" value="1"/>
</dbReference>
<evidence type="ECO:0000256" key="1">
    <source>
        <dbReference type="ARBA" id="ARBA00004953"/>
    </source>
</evidence>
<dbReference type="GO" id="GO:0009236">
    <property type="term" value="P:cobalamin biosynthetic process"/>
    <property type="evidence" value="ECO:0007669"/>
    <property type="project" value="UniProtKB-UniPathway"/>
</dbReference>
<dbReference type="InterPro" id="IPR006363">
    <property type="entry name" value="Cbl_synth_CobJ/CibH_dom"/>
</dbReference>
<feature type="domain" description="Tetrapyrrole methylase" evidence="7">
    <location>
        <begin position="16"/>
        <end position="228"/>
    </location>
</feature>
<gene>
    <name evidence="8" type="ORF">BJY28_002107</name>
</gene>
<name>A0A852X5D3_9MICO</name>
<evidence type="ECO:0000256" key="5">
    <source>
        <dbReference type="ARBA" id="ARBA00022679"/>
    </source>
</evidence>
<evidence type="ECO:0000313" key="8">
    <source>
        <dbReference type="EMBL" id="NYG37638.1"/>
    </source>
</evidence>
<comment type="pathway">
    <text evidence="1">Cofactor biosynthesis; adenosylcobalamin biosynthesis.</text>
</comment>
<dbReference type="CDD" id="cd11645">
    <property type="entry name" value="Precorrin_2_C20_MT"/>
    <property type="match status" value="1"/>
</dbReference>
<dbReference type="Pfam" id="PF00590">
    <property type="entry name" value="TP_methylase"/>
    <property type="match status" value="2"/>
</dbReference>
<dbReference type="InterPro" id="IPR051810">
    <property type="entry name" value="Precorrin_MeTrfase"/>
</dbReference>
<dbReference type="Gene3D" id="3.40.1010.10">
    <property type="entry name" value="Cobalt-precorrin-4 Transmethylase, Domain 1"/>
    <property type="match status" value="2"/>
</dbReference>
<sequence length="526" mass="55071">MSDIPVAGDHRAVPGHLYGVGVGPGDPGLITLRAAGLIASADVVAYHRAAHRESTARRIAAGHIADGVIEEALVYPVTTGTTDHPGGYYGALADFYDECAERFREHLAAGRSIVCLAEGDPLFYGSFMYVHDALREDFPTTVVPGVTAMAAASAAVGTGMSRHEDTVTVLPGTLPVPELARRLADTDAAIVMKLGRTFDGVREALRQAGVLERAVYVERASREGQRVLPVADVDADAVPYMSIVVVPGVDVRADAAGRAAAYRELAPAVGGERAAGPGTVHVVGLGPGPERWLTPEASAMLARVDHVVGYAPYVARVPQRAGLTRHASGNTVELDRGRLALDLARGGEDVALVSGGDAGVFGMATALFEARERAVEEDPAYGDVPVRVLPGVTAAHAASALVGAVLGGDHALVNLSDNLKPWEVLADRLVALASRDVTLALYNPRSRSRPDTLGHARDLLVTEVGPQRVVVVARHVGREEESVTVTTLGDLDVAAVDMGCLVVVGASSTRVTADGRVWTPRSQDQR</sequence>
<dbReference type="Proteomes" id="UP000592181">
    <property type="component" value="Unassembled WGS sequence"/>
</dbReference>
<dbReference type="InterPro" id="IPR000878">
    <property type="entry name" value="4pyrrol_Mease"/>
</dbReference>
<dbReference type="GO" id="GO:0030789">
    <property type="term" value="F:precorrin-3B C17-methyltransferase activity"/>
    <property type="evidence" value="ECO:0007669"/>
    <property type="project" value="UniProtKB-EC"/>
</dbReference>
<comment type="similarity">
    <text evidence="2">Belongs to the precorrin methyltransferase family.</text>
</comment>
<dbReference type="PANTHER" id="PTHR47036">
    <property type="entry name" value="COBALT-FACTOR III C(17)-METHYLTRANSFERASE-RELATED"/>
    <property type="match status" value="1"/>
</dbReference>
<evidence type="ECO:0000256" key="6">
    <source>
        <dbReference type="ARBA" id="ARBA00022691"/>
    </source>
</evidence>
<evidence type="ECO:0000256" key="4">
    <source>
        <dbReference type="ARBA" id="ARBA00022603"/>
    </source>
</evidence>
<keyword evidence="9" id="KW-1185">Reference proteome</keyword>
<keyword evidence="5 8" id="KW-0808">Transferase</keyword>
<dbReference type="NCBIfam" id="NF004647">
    <property type="entry name" value="PRK05990.1"/>
    <property type="match status" value="1"/>
</dbReference>
<evidence type="ECO:0000256" key="2">
    <source>
        <dbReference type="ARBA" id="ARBA00005879"/>
    </source>
</evidence>
<accession>A0A852X5D3</accession>
<dbReference type="RefSeq" id="WP_179462976.1">
    <property type="nucleotide sequence ID" value="NZ_JACBZX010000001.1"/>
</dbReference>
<dbReference type="UniPathway" id="UPA00148"/>
<dbReference type="EC" id="2.1.1.131" evidence="8"/>
<dbReference type="EMBL" id="JACBZX010000001">
    <property type="protein sequence ID" value="NYG37638.1"/>
    <property type="molecule type" value="Genomic_DNA"/>
</dbReference>
<dbReference type="GO" id="GO:0032259">
    <property type="term" value="P:methylation"/>
    <property type="evidence" value="ECO:0007669"/>
    <property type="project" value="UniProtKB-KW"/>
</dbReference>
<protein>
    <submittedName>
        <fullName evidence="8">Precorrin-2 C20-methyltransferase/precorrin-3B C17-methyltransferase</fullName>
        <ecNumber evidence="8">2.1.1.130</ecNumber>
        <ecNumber evidence="8">2.1.1.131</ecNumber>
    </submittedName>
</protein>
<evidence type="ECO:0000259" key="7">
    <source>
        <dbReference type="Pfam" id="PF00590"/>
    </source>
</evidence>
<dbReference type="Gene3D" id="3.30.950.10">
    <property type="entry name" value="Methyltransferase, Cobalt-precorrin-4 Transmethylase, Domain 2"/>
    <property type="match status" value="2"/>
</dbReference>
<dbReference type="InterPro" id="IPR014777">
    <property type="entry name" value="4pyrrole_Mease_sub1"/>
</dbReference>
<evidence type="ECO:0000256" key="3">
    <source>
        <dbReference type="ARBA" id="ARBA00022573"/>
    </source>
</evidence>
<dbReference type="InterPro" id="IPR012382">
    <property type="entry name" value="CobI/CbiL"/>
</dbReference>